<dbReference type="EMBL" id="UATL01000005">
    <property type="protein sequence ID" value="SPY44313.1"/>
    <property type="molecule type" value="Genomic_DNA"/>
</dbReference>
<sequence length="614" mass="70212">MHLELHIKSGSRSGEVIRLNEVGSQLEPSSWVKENEVIELLLRVPAKFQSAILNLYDHRVAATYVDCDENYTNFIWKPQRQKNRLLECLFINYFGLAELSVELEDEEESKVIKNFAPLEIFASKLNAQNVEDMLSYLATLGDEQLHSLFQTTKHGAGFKEGSTSPNGSLERLEHTIDKLSFLFQSLFSKPITKLLPEHRVLQASGEEDLDDSALGWLLDNLSVVEEVDDIDRAHFEFNNRMYKAHSVQVPILKESSNLYENQVIHGFIVTLLNEADKQLTNYNRTGSLKSAFCEDMPDGYSSFFTQVNRFKKELLGNQIKRCVRAIERVEFLKHSLDKSIPVTNYILERPILTQKAEAHLSYRGVFIEYINWFERSCPDWSVYQNLLAIKSIPTLFESYAYYRISESLNNILNPIKKGHKPIGALIHDIDGNEISLVREPTYWMPKNSHSNESSYINSEGKVLNKGKVKPRSSQHKYSHRCPDVVIEVRKENKPSKLIVLDAKYTYPTLAFSKYLPECTMKYVHGIHNRSNNKSLVCSMTIVHPIGDADESLQSFHTFDYSIEGRMPVSPSLQALGLQLGLSQDSDRLNETLKFLLKQAGVAIPENLQLPLFIN</sequence>
<name>A0A2T3QJD9_PHODM</name>
<organism evidence="1 2">
    <name type="scientific">Photobacterium damselae</name>
    <dbReference type="NCBI Taxonomy" id="38293"/>
    <lineage>
        <taxon>Bacteria</taxon>
        <taxon>Pseudomonadati</taxon>
        <taxon>Pseudomonadota</taxon>
        <taxon>Gammaproteobacteria</taxon>
        <taxon>Vibrionales</taxon>
        <taxon>Vibrionaceae</taxon>
        <taxon>Photobacterium</taxon>
    </lineage>
</organism>
<dbReference type="OrthoDB" id="980345at2"/>
<accession>A0A2T3QJD9</accession>
<dbReference type="RefSeq" id="WP_005306371.1">
    <property type="nucleotide sequence ID" value="NZ_PYOG01000011.1"/>
</dbReference>
<evidence type="ECO:0000313" key="1">
    <source>
        <dbReference type="EMBL" id="SPY44313.1"/>
    </source>
</evidence>
<evidence type="ECO:0008006" key="3">
    <source>
        <dbReference type="Google" id="ProtNLM"/>
    </source>
</evidence>
<dbReference type="AlphaFoldDB" id="A0A2T3QJD9"/>
<gene>
    <name evidence="1" type="ORF">NCTC11647_03251</name>
</gene>
<dbReference type="Proteomes" id="UP000251647">
    <property type="component" value="Unassembled WGS sequence"/>
</dbReference>
<reference evidence="1 2" key="1">
    <citation type="submission" date="2018-06" db="EMBL/GenBank/DDBJ databases">
        <authorList>
            <consortium name="Pathogen Informatics"/>
            <person name="Doyle S."/>
        </authorList>
    </citation>
    <scope>NUCLEOTIDE SEQUENCE [LARGE SCALE GENOMIC DNA]</scope>
    <source>
        <strain evidence="1 2">NCTC11647</strain>
    </source>
</reference>
<evidence type="ECO:0000313" key="2">
    <source>
        <dbReference type="Proteomes" id="UP000251647"/>
    </source>
</evidence>
<proteinExistence type="predicted"/>
<protein>
    <recommendedName>
        <fullName evidence="3">DUF2357 domain-containing protein</fullName>
    </recommendedName>
</protein>